<dbReference type="Proteomes" id="UP001292094">
    <property type="component" value="Unassembled WGS sequence"/>
</dbReference>
<evidence type="ECO:0000313" key="1">
    <source>
        <dbReference type="EMBL" id="KAK4328986.1"/>
    </source>
</evidence>
<keyword evidence="2" id="KW-1185">Reference proteome</keyword>
<comment type="caution">
    <text evidence="1">The sequence shown here is derived from an EMBL/GenBank/DDBJ whole genome shotgun (WGS) entry which is preliminary data.</text>
</comment>
<sequence length="118" mass="13632">MDFELHKKLNNERMIVGVGRVVTSSGTIRSDSRSLRCGRRDKVSQHGRVCAKQFSQEQYARDFKSELLNIPSPRNQRRLKCEAIPDLHLPCKQDASKVANDQAQRYTKRSGRRILEYA</sequence>
<accession>A0AAE1UQ51</accession>
<gene>
    <name evidence="1" type="ORF">Pmani_000622</name>
</gene>
<dbReference type="EMBL" id="JAWZYT010000045">
    <property type="protein sequence ID" value="KAK4328986.1"/>
    <property type="molecule type" value="Genomic_DNA"/>
</dbReference>
<name>A0AAE1UQ51_9EUCA</name>
<reference evidence="1" key="1">
    <citation type="submission" date="2023-11" db="EMBL/GenBank/DDBJ databases">
        <title>Genome assemblies of two species of porcelain crab, Petrolisthes cinctipes and Petrolisthes manimaculis (Anomura: Porcellanidae).</title>
        <authorList>
            <person name="Angst P."/>
        </authorList>
    </citation>
    <scope>NUCLEOTIDE SEQUENCE</scope>
    <source>
        <strain evidence="1">PB745_02</strain>
        <tissue evidence="1">Gill</tissue>
    </source>
</reference>
<organism evidence="1 2">
    <name type="scientific">Petrolisthes manimaculis</name>
    <dbReference type="NCBI Taxonomy" id="1843537"/>
    <lineage>
        <taxon>Eukaryota</taxon>
        <taxon>Metazoa</taxon>
        <taxon>Ecdysozoa</taxon>
        <taxon>Arthropoda</taxon>
        <taxon>Crustacea</taxon>
        <taxon>Multicrustacea</taxon>
        <taxon>Malacostraca</taxon>
        <taxon>Eumalacostraca</taxon>
        <taxon>Eucarida</taxon>
        <taxon>Decapoda</taxon>
        <taxon>Pleocyemata</taxon>
        <taxon>Anomura</taxon>
        <taxon>Galatheoidea</taxon>
        <taxon>Porcellanidae</taxon>
        <taxon>Petrolisthes</taxon>
    </lineage>
</organism>
<dbReference type="AlphaFoldDB" id="A0AAE1UQ51"/>
<evidence type="ECO:0000313" key="2">
    <source>
        <dbReference type="Proteomes" id="UP001292094"/>
    </source>
</evidence>
<protein>
    <submittedName>
        <fullName evidence="1">Uncharacterized protein</fullName>
    </submittedName>
</protein>
<proteinExistence type="predicted"/>